<comment type="caution">
    <text evidence="1">The sequence shown here is derived from an EMBL/GenBank/DDBJ whole genome shotgun (WGS) entry which is preliminary data.</text>
</comment>
<evidence type="ECO:0000313" key="2">
    <source>
        <dbReference type="Proteomes" id="UP000734854"/>
    </source>
</evidence>
<name>A0A8J5GAJ6_ZINOF</name>
<dbReference type="Proteomes" id="UP000734854">
    <property type="component" value="Unassembled WGS sequence"/>
</dbReference>
<dbReference type="EMBL" id="JACMSC010000011">
    <property type="protein sequence ID" value="KAG6499273.1"/>
    <property type="molecule type" value="Genomic_DNA"/>
</dbReference>
<dbReference type="AlphaFoldDB" id="A0A8J5GAJ6"/>
<accession>A0A8J5GAJ6</accession>
<evidence type="ECO:0000313" key="1">
    <source>
        <dbReference type="EMBL" id="KAG6499273.1"/>
    </source>
</evidence>
<organism evidence="1 2">
    <name type="scientific">Zingiber officinale</name>
    <name type="common">Ginger</name>
    <name type="synonym">Amomum zingiber</name>
    <dbReference type="NCBI Taxonomy" id="94328"/>
    <lineage>
        <taxon>Eukaryota</taxon>
        <taxon>Viridiplantae</taxon>
        <taxon>Streptophyta</taxon>
        <taxon>Embryophyta</taxon>
        <taxon>Tracheophyta</taxon>
        <taxon>Spermatophyta</taxon>
        <taxon>Magnoliopsida</taxon>
        <taxon>Liliopsida</taxon>
        <taxon>Zingiberales</taxon>
        <taxon>Zingiberaceae</taxon>
        <taxon>Zingiber</taxon>
    </lineage>
</organism>
<sequence length="168" mass="18942">MEHRLEYVAEASSAICREVVATAKRRISNSLEESRRYALGDDFERRMAVAENPFSTLYTRFCMNYVFVMDTGQTSSGIRQGDVVLKQDGNMDSDLTKRENFSIEDSCGDEELKVRTCGMSFITLGINTRTGMFLLRASKNVPSPFTLVDFEVPLNQGSLSATEVYDHH</sequence>
<protein>
    <submittedName>
        <fullName evidence="1">Uncharacterized protein</fullName>
    </submittedName>
</protein>
<gene>
    <name evidence="1" type="ORF">ZIOFF_039030</name>
</gene>
<keyword evidence="2" id="KW-1185">Reference proteome</keyword>
<proteinExistence type="predicted"/>
<reference evidence="1 2" key="1">
    <citation type="submission" date="2020-08" db="EMBL/GenBank/DDBJ databases">
        <title>Plant Genome Project.</title>
        <authorList>
            <person name="Zhang R.-G."/>
        </authorList>
    </citation>
    <scope>NUCLEOTIDE SEQUENCE [LARGE SCALE GENOMIC DNA]</scope>
    <source>
        <tissue evidence="1">Rhizome</tissue>
    </source>
</reference>